<dbReference type="RefSeq" id="NP_851928.1">
    <property type="nucleotide sequence ID" value="NC_004812.1"/>
</dbReference>
<protein>
    <submittedName>
        <fullName evidence="3">Nucleolar phosphoprotein</fullName>
    </submittedName>
</protein>
<organismHost>
    <name type="scientific">Macaca fascicularis</name>
    <name type="common">Crab-eating macaque</name>
    <name type="synonym">Cynomolgus monkey</name>
    <dbReference type="NCBI Taxonomy" id="9541"/>
</organismHost>
<sequence length="122" mass="12601">MTRADIATPRPPIRHTGADGRPNAATRGARAERPDVPIGVAEDLRVLAETCGPAGAKAGPGDGVSRRRVAAVAAPPPLPLEPVDAPVYLVTWLALRWVRGTLGLGAVLCGVAYYMTSALRGA</sequence>
<dbReference type="GeneID" id="1487462"/>
<keyword evidence="2" id="KW-0472">Membrane</keyword>
<dbReference type="Pfam" id="PF25737">
    <property type="entry name" value="Herpes_US8A"/>
    <property type="match status" value="1"/>
</dbReference>
<proteinExistence type="predicted"/>
<feature type="region of interest" description="Disordered" evidence="1">
    <location>
        <begin position="1"/>
        <end position="34"/>
    </location>
</feature>
<organismHost>
    <name type="scientific">Macaca nemestrina</name>
    <name type="common">Pig-tailed macaque</name>
    <dbReference type="NCBI Taxonomy" id="9545"/>
</organismHost>
<keyword evidence="2" id="KW-1133">Transmembrane helix</keyword>
<organismHost>
    <name type="scientific">Macaca mulatta</name>
    <name type="common">Rhesus macaque</name>
    <dbReference type="NCBI Taxonomy" id="9544"/>
</organismHost>
<evidence type="ECO:0000256" key="1">
    <source>
        <dbReference type="SAM" id="MobiDB-lite"/>
    </source>
</evidence>
<evidence type="ECO:0000313" key="3">
    <source>
        <dbReference type="EMBL" id="AAP41486.1"/>
    </source>
</evidence>
<dbReference type="EMBL" id="AF533768">
    <property type="protein sequence ID" value="AAP41486.1"/>
    <property type="molecule type" value="Genomic_DNA"/>
</dbReference>
<dbReference type="KEGG" id="vg:1487462"/>
<keyword evidence="2" id="KW-0812">Transmembrane</keyword>
<dbReference type="InterPro" id="IPR017377">
    <property type="entry name" value="Herpes_US8A"/>
</dbReference>
<evidence type="ECO:0000256" key="2">
    <source>
        <dbReference type="SAM" id="Phobius"/>
    </source>
</evidence>
<name>Q77CQ6_CHV1E</name>
<organism evidence="3 4">
    <name type="scientific">Cercopithecine herpesvirus 1 (strain E2490)</name>
    <name type="common">CeHV-1</name>
    <name type="synonym">Simian herpes B virus</name>
    <dbReference type="NCBI Taxonomy" id="260965"/>
    <lineage>
        <taxon>Viruses</taxon>
        <taxon>Duplodnaviria</taxon>
        <taxon>Heunggongvirae</taxon>
        <taxon>Peploviricota</taxon>
        <taxon>Herviviricetes</taxon>
        <taxon>Herpesvirales</taxon>
        <taxon>Orthoherpesviridae</taxon>
        <taxon>Alphaherpesvirinae</taxon>
        <taxon>Simplexvirus</taxon>
        <taxon>Simplexvirus macacinealpha1</taxon>
        <taxon>Cercopithecine herpesvirus 1</taxon>
    </lineage>
</organism>
<accession>Q77CQ6</accession>
<keyword evidence="4" id="KW-1185">Reference proteome</keyword>
<dbReference type="Proteomes" id="UP000110594">
    <property type="component" value="Segment"/>
</dbReference>
<gene>
    <name evidence="3" type="primary">US8A</name>
</gene>
<feature type="transmembrane region" description="Helical" evidence="2">
    <location>
        <begin position="97"/>
        <end position="116"/>
    </location>
</feature>
<reference evidence="3 4" key="1">
    <citation type="journal article" date="2003" name="J. Virol.">
        <title>Complete sequence and comparative analysis of the genome of herpes B virus (Cercopithecine herpesvirus 1) from a rhesus monkey.</title>
        <authorList>
            <person name="Perelygina L."/>
            <person name="Zhu L."/>
            <person name="Zurkuhlen H."/>
            <person name="Mills R."/>
            <person name="Borodovsky M."/>
            <person name="Hilliard J.K."/>
        </authorList>
    </citation>
    <scope>NUCLEOTIDE SEQUENCE [LARGE SCALE GENOMIC DNA]</scope>
    <source>
        <strain evidence="3">E2490</strain>
    </source>
</reference>
<evidence type="ECO:0000313" key="4">
    <source>
        <dbReference type="Proteomes" id="UP000110594"/>
    </source>
</evidence>